<dbReference type="AlphaFoldDB" id="A0A347TKW9"/>
<dbReference type="KEGG" id="amar:AMRN_1512"/>
<protein>
    <submittedName>
        <fullName evidence="1">Uncharacterized protein</fullName>
    </submittedName>
</protein>
<dbReference type="Proteomes" id="UP000264693">
    <property type="component" value="Chromosome"/>
</dbReference>
<sequence>MKEKEQDKFFFISIETLTKKKKHPYYMIYRTTNEKIYFLPFRENKTYLKDIIKFLTKKLVSKTINISFKVFKT</sequence>
<dbReference type="RefSeq" id="WP_118897400.1">
    <property type="nucleotide sequence ID" value="NZ_CP032101.1"/>
</dbReference>
<organism evidence="1 2">
    <name type="scientific">Malaciobacter marinus</name>
    <dbReference type="NCBI Taxonomy" id="505249"/>
    <lineage>
        <taxon>Bacteria</taxon>
        <taxon>Pseudomonadati</taxon>
        <taxon>Campylobacterota</taxon>
        <taxon>Epsilonproteobacteria</taxon>
        <taxon>Campylobacterales</taxon>
        <taxon>Arcobacteraceae</taxon>
        <taxon>Malaciobacter</taxon>
    </lineage>
</organism>
<proteinExistence type="predicted"/>
<name>A0A347TKW9_9BACT</name>
<accession>A0A347TKW9</accession>
<evidence type="ECO:0000313" key="2">
    <source>
        <dbReference type="Proteomes" id="UP000264693"/>
    </source>
</evidence>
<evidence type="ECO:0000313" key="1">
    <source>
        <dbReference type="EMBL" id="AXX87247.1"/>
    </source>
</evidence>
<reference evidence="1 2" key="1">
    <citation type="submission" date="2018-08" db="EMBL/GenBank/DDBJ databases">
        <title>Complete genome of the Arcobacter marinus type strain JCM 15502.</title>
        <authorList>
            <person name="Miller W.G."/>
            <person name="Yee E."/>
            <person name="Huynh S."/>
            <person name="Parker C.T."/>
        </authorList>
    </citation>
    <scope>NUCLEOTIDE SEQUENCE [LARGE SCALE GENOMIC DNA]</scope>
    <source>
        <strain evidence="1 2">JCM 15502</strain>
    </source>
</reference>
<gene>
    <name evidence="1" type="ORF">AMRN_1512</name>
</gene>
<dbReference type="EMBL" id="CP032101">
    <property type="protein sequence ID" value="AXX87247.1"/>
    <property type="molecule type" value="Genomic_DNA"/>
</dbReference>